<feature type="domain" description="GGDEF" evidence="2">
    <location>
        <begin position="166"/>
        <end position="302"/>
    </location>
</feature>
<dbReference type="PROSITE" id="PS50887">
    <property type="entry name" value="GGDEF"/>
    <property type="match status" value="1"/>
</dbReference>
<dbReference type="EMBL" id="CP009933">
    <property type="protein sequence ID" value="AKA69271.1"/>
    <property type="molecule type" value="Genomic_DNA"/>
</dbReference>
<dbReference type="InterPro" id="IPR041522">
    <property type="entry name" value="CdaR_GGDEF"/>
</dbReference>
<dbReference type="RefSeq" id="WP_029163245.1">
    <property type="nucleotide sequence ID" value="NZ_CP009933.1"/>
</dbReference>
<dbReference type="Pfam" id="PF17853">
    <property type="entry name" value="GGDEF_2"/>
    <property type="match status" value="1"/>
</dbReference>
<dbReference type="InterPro" id="IPR042070">
    <property type="entry name" value="PucR_C-HTH_sf"/>
</dbReference>
<gene>
    <name evidence="3" type="ORF">CSCA_2146</name>
</gene>
<organism evidence="3 4">
    <name type="scientific">Clostridium scatologenes</name>
    <dbReference type="NCBI Taxonomy" id="1548"/>
    <lineage>
        <taxon>Bacteria</taxon>
        <taxon>Bacillati</taxon>
        <taxon>Bacillota</taxon>
        <taxon>Clostridia</taxon>
        <taxon>Eubacteriales</taxon>
        <taxon>Clostridiaceae</taxon>
        <taxon>Clostridium</taxon>
    </lineage>
</organism>
<dbReference type="Pfam" id="PF13556">
    <property type="entry name" value="HTH_30"/>
    <property type="match status" value="1"/>
</dbReference>
<evidence type="ECO:0000313" key="4">
    <source>
        <dbReference type="Proteomes" id="UP000033115"/>
    </source>
</evidence>
<dbReference type="KEGG" id="csq:CSCA_2146"/>
<dbReference type="STRING" id="1548.CSCA_2146"/>
<dbReference type="InterPro" id="IPR051448">
    <property type="entry name" value="CdaR-like_regulators"/>
</dbReference>
<evidence type="ECO:0000256" key="1">
    <source>
        <dbReference type="ARBA" id="ARBA00006754"/>
    </source>
</evidence>
<dbReference type="InterPro" id="IPR025736">
    <property type="entry name" value="PucR_C-HTH_dom"/>
</dbReference>
<accession>A0A0E3GQW3</accession>
<evidence type="ECO:0000259" key="2">
    <source>
        <dbReference type="PROSITE" id="PS50887"/>
    </source>
</evidence>
<dbReference type="AlphaFoldDB" id="A0A0E3GQW3"/>
<dbReference type="HOGENOM" id="CLU_017436_6_0_9"/>
<dbReference type="InterPro" id="IPR000160">
    <property type="entry name" value="GGDEF_dom"/>
</dbReference>
<reference evidence="3 4" key="1">
    <citation type="journal article" date="2015" name="J. Biotechnol.">
        <title>Complete genome sequence of a malodorant-producing acetogen, Clostridium scatologenes ATCC 25775(T).</title>
        <authorList>
            <person name="Zhu Z."/>
            <person name="Guo T."/>
            <person name="Zheng H."/>
            <person name="Song T."/>
            <person name="Ouyang P."/>
            <person name="Xie J."/>
        </authorList>
    </citation>
    <scope>NUCLEOTIDE SEQUENCE [LARGE SCALE GENOMIC DNA]</scope>
    <source>
        <strain evidence="3 4">ATCC 25775</strain>
    </source>
</reference>
<comment type="similarity">
    <text evidence="1">Belongs to the CdaR family.</text>
</comment>
<dbReference type="PANTHER" id="PTHR33744">
    <property type="entry name" value="CARBOHYDRATE DIACID REGULATOR"/>
    <property type="match status" value="1"/>
</dbReference>
<protein>
    <submittedName>
        <fullName evidence="3">Transcriptional regulator</fullName>
    </submittedName>
</protein>
<dbReference type="Gene3D" id="1.10.10.2840">
    <property type="entry name" value="PucR C-terminal helix-turn-helix domain"/>
    <property type="match status" value="1"/>
</dbReference>
<dbReference type="InterPro" id="IPR012914">
    <property type="entry name" value="PucR_dom"/>
</dbReference>
<evidence type="ECO:0000313" key="3">
    <source>
        <dbReference type="EMBL" id="AKA69271.1"/>
    </source>
</evidence>
<dbReference type="PANTHER" id="PTHR33744:SF1">
    <property type="entry name" value="DNA-BINDING TRANSCRIPTIONAL ACTIVATOR ADER"/>
    <property type="match status" value="1"/>
</dbReference>
<dbReference type="Pfam" id="PF07905">
    <property type="entry name" value="PucR"/>
    <property type="match status" value="1"/>
</dbReference>
<name>A0A0E3GQW3_CLOSL</name>
<sequence>MFTCKEMLNMTGLEKMRLVAGEGGLDRVISWVHVIELMEVVDWVEGGEIIFITGITIKDNKEALLKLVKDIDKKGLSGLVINVGPYIKETPEEVKELANILNFPIFELPFEVKLIGITHIICREIFSSKIKQESMNSFMNELIFGKAVINNKTTAKAEKYGYSTEKDYYAVVVDIDNFSEYLQKNNIEEENKIVEIEQQVLGIVDTVMKKYNEKYMHMTQNDNFYLMMEVDRKFSNRKLINEIAIGINNEVSKNINHLTVSIGIGEKAGTLNEFENAALEAKNAVEISKKLYGKNAIGDCRELGIFKLLFAIENENIMLKLYNEKLGKLKSYEKNFGNELLKSLKVFISENRNIGHAAEKLFIHRNTMKYRINKIEEILNCDLKDNKTIFDIRLCLYIGKFLGLN</sequence>
<keyword evidence="4" id="KW-1185">Reference proteome</keyword>
<proteinExistence type="inferred from homology"/>
<dbReference type="Proteomes" id="UP000033115">
    <property type="component" value="Chromosome"/>
</dbReference>